<feature type="region of interest" description="Disordered" evidence="1">
    <location>
        <begin position="1"/>
        <end position="35"/>
    </location>
</feature>
<evidence type="ECO:0000313" key="3">
    <source>
        <dbReference type="Proteomes" id="UP000886523"/>
    </source>
</evidence>
<proteinExistence type="predicted"/>
<name>A0A9P6B6H8_9AGAM</name>
<dbReference type="EMBL" id="MU128923">
    <property type="protein sequence ID" value="KAF9518638.1"/>
    <property type="molecule type" value="Genomic_DNA"/>
</dbReference>
<evidence type="ECO:0000313" key="2">
    <source>
        <dbReference type="EMBL" id="KAF9518638.1"/>
    </source>
</evidence>
<organism evidence="2 3">
    <name type="scientific">Hydnum rufescens UP504</name>
    <dbReference type="NCBI Taxonomy" id="1448309"/>
    <lineage>
        <taxon>Eukaryota</taxon>
        <taxon>Fungi</taxon>
        <taxon>Dikarya</taxon>
        <taxon>Basidiomycota</taxon>
        <taxon>Agaricomycotina</taxon>
        <taxon>Agaricomycetes</taxon>
        <taxon>Cantharellales</taxon>
        <taxon>Hydnaceae</taxon>
        <taxon>Hydnum</taxon>
    </lineage>
</organism>
<dbReference type="Proteomes" id="UP000886523">
    <property type="component" value="Unassembled WGS sequence"/>
</dbReference>
<gene>
    <name evidence="2" type="ORF">BS47DRAFT_222413</name>
</gene>
<protein>
    <submittedName>
        <fullName evidence="2">Uncharacterized protein</fullName>
    </submittedName>
</protein>
<comment type="caution">
    <text evidence="2">The sequence shown here is derived from an EMBL/GenBank/DDBJ whole genome shotgun (WGS) entry which is preliminary data.</text>
</comment>
<keyword evidence="3" id="KW-1185">Reference proteome</keyword>
<sequence length="98" mass="10900">MSPGHGQDLRIFVRSPSSDGGLPTSGSGSEPIRGSADLIRRDPICEEPYLLSDLAGLGRANWAWRMKDNRQYRPKTPNLTTCTKFHKDCSWGTWYAGC</sequence>
<dbReference type="AlphaFoldDB" id="A0A9P6B6H8"/>
<evidence type="ECO:0000256" key="1">
    <source>
        <dbReference type="SAM" id="MobiDB-lite"/>
    </source>
</evidence>
<reference evidence="2" key="1">
    <citation type="journal article" date="2020" name="Nat. Commun.">
        <title>Large-scale genome sequencing of mycorrhizal fungi provides insights into the early evolution of symbiotic traits.</title>
        <authorList>
            <person name="Miyauchi S."/>
            <person name="Kiss E."/>
            <person name="Kuo A."/>
            <person name="Drula E."/>
            <person name="Kohler A."/>
            <person name="Sanchez-Garcia M."/>
            <person name="Morin E."/>
            <person name="Andreopoulos B."/>
            <person name="Barry K.W."/>
            <person name="Bonito G."/>
            <person name="Buee M."/>
            <person name="Carver A."/>
            <person name="Chen C."/>
            <person name="Cichocki N."/>
            <person name="Clum A."/>
            <person name="Culley D."/>
            <person name="Crous P.W."/>
            <person name="Fauchery L."/>
            <person name="Girlanda M."/>
            <person name="Hayes R.D."/>
            <person name="Keri Z."/>
            <person name="LaButti K."/>
            <person name="Lipzen A."/>
            <person name="Lombard V."/>
            <person name="Magnuson J."/>
            <person name="Maillard F."/>
            <person name="Murat C."/>
            <person name="Nolan M."/>
            <person name="Ohm R.A."/>
            <person name="Pangilinan J."/>
            <person name="Pereira M.F."/>
            <person name="Perotto S."/>
            <person name="Peter M."/>
            <person name="Pfister S."/>
            <person name="Riley R."/>
            <person name="Sitrit Y."/>
            <person name="Stielow J.B."/>
            <person name="Szollosi G."/>
            <person name="Zifcakova L."/>
            <person name="Stursova M."/>
            <person name="Spatafora J.W."/>
            <person name="Tedersoo L."/>
            <person name="Vaario L.M."/>
            <person name="Yamada A."/>
            <person name="Yan M."/>
            <person name="Wang P."/>
            <person name="Xu J."/>
            <person name="Bruns T."/>
            <person name="Baldrian P."/>
            <person name="Vilgalys R."/>
            <person name="Dunand C."/>
            <person name="Henrissat B."/>
            <person name="Grigoriev I.V."/>
            <person name="Hibbett D."/>
            <person name="Nagy L.G."/>
            <person name="Martin F.M."/>
        </authorList>
    </citation>
    <scope>NUCLEOTIDE SEQUENCE</scope>
    <source>
        <strain evidence="2">UP504</strain>
    </source>
</reference>
<accession>A0A9P6B6H8</accession>